<dbReference type="STRING" id="870435.A0A0C3PJP5"/>
<organism evidence="2 3">
    <name type="scientific">Pisolithus tinctorius Marx 270</name>
    <dbReference type="NCBI Taxonomy" id="870435"/>
    <lineage>
        <taxon>Eukaryota</taxon>
        <taxon>Fungi</taxon>
        <taxon>Dikarya</taxon>
        <taxon>Basidiomycota</taxon>
        <taxon>Agaricomycotina</taxon>
        <taxon>Agaricomycetes</taxon>
        <taxon>Agaricomycetidae</taxon>
        <taxon>Boletales</taxon>
        <taxon>Sclerodermatineae</taxon>
        <taxon>Pisolithaceae</taxon>
        <taxon>Pisolithus</taxon>
    </lineage>
</organism>
<evidence type="ECO:0000313" key="2">
    <source>
        <dbReference type="EMBL" id="KIO14395.1"/>
    </source>
</evidence>
<dbReference type="InParanoid" id="A0A0C3PJP5"/>
<dbReference type="GO" id="GO:0016020">
    <property type="term" value="C:membrane"/>
    <property type="evidence" value="ECO:0007669"/>
    <property type="project" value="TreeGrafter"/>
</dbReference>
<dbReference type="AlphaFoldDB" id="A0A0C3PJP5"/>
<reference evidence="2 3" key="1">
    <citation type="submission" date="2014-04" db="EMBL/GenBank/DDBJ databases">
        <authorList>
            <consortium name="DOE Joint Genome Institute"/>
            <person name="Kuo A."/>
            <person name="Kohler A."/>
            <person name="Costa M.D."/>
            <person name="Nagy L.G."/>
            <person name="Floudas D."/>
            <person name="Copeland A."/>
            <person name="Barry K.W."/>
            <person name="Cichocki N."/>
            <person name="Veneault-Fourrey C."/>
            <person name="LaButti K."/>
            <person name="Lindquist E.A."/>
            <person name="Lipzen A."/>
            <person name="Lundell T."/>
            <person name="Morin E."/>
            <person name="Murat C."/>
            <person name="Sun H."/>
            <person name="Tunlid A."/>
            <person name="Henrissat B."/>
            <person name="Grigoriev I.V."/>
            <person name="Hibbett D.S."/>
            <person name="Martin F."/>
            <person name="Nordberg H.P."/>
            <person name="Cantor M.N."/>
            <person name="Hua S.X."/>
        </authorList>
    </citation>
    <scope>NUCLEOTIDE SEQUENCE [LARGE SCALE GENOMIC DNA]</scope>
    <source>
        <strain evidence="2 3">Marx 270</strain>
    </source>
</reference>
<feature type="region of interest" description="Disordered" evidence="1">
    <location>
        <begin position="165"/>
        <end position="194"/>
    </location>
</feature>
<dbReference type="HOGENOM" id="CLU_004400_1_0_1"/>
<dbReference type="Proteomes" id="UP000054217">
    <property type="component" value="Unassembled WGS sequence"/>
</dbReference>
<dbReference type="PANTHER" id="PTHR12894:SF27">
    <property type="entry name" value="TRANSFORMING GROWTH FACTOR-BETA RECEPTOR-ASSOCIATED PROTEIN 1"/>
    <property type="match status" value="1"/>
</dbReference>
<dbReference type="PANTHER" id="PTHR12894">
    <property type="entry name" value="CNH DOMAIN CONTAINING"/>
    <property type="match status" value="1"/>
</dbReference>
<feature type="compositionally biased region" description="Low complexity" evidence="1">
    <location>
        <begin position="179"/>
        <end position="189"/>
    </location>
</feature>
<dbReference type="InterPro" id="IPR032914">
    <property type="entry name" value="Vam6/VPS39/TRAP1"/>
</dbReference>
<proteinExistence type="predicted"/>
<evidence type="ECO:0000256" key="1">
    <source>
        <dbReference type="SAM" id="MobiDB-lite"/>
    </source>
</evidence>
<protein>
    <submittedName>
        <fullName evidence="2">Uncharacterized protein</fullName>
    </submittedName>
</protein>
<dbReference type="OrthoDB" id="10258882at2759"/>
<sequence>MDTAPMRNPLYLRSSVLLFGQSSIHALLPSTLTAQVESLLENGKISDAQALLGKAETQGAQSEVFQYLHQCIAFKLFGQTRFQDATQHFVKGATDPRVLISYFEELRPALCDETPSSELNQNNAGNTKCGFMEVEVYAGVQKYMPSETSVDDVIRNYSPYLRPQMLSETDGADNTPYASTSSVPSSSVSGTRTHPATVAMRDVLGSQARDMIEAALSAMLVEQAEFWTRDVVEITATALALHYAHSGNVPSLLASFRPALRSISPRPPSRPPSRPTSSQLHLPPSETFVSLLPSARSSTHSLQRPTMTIRPHTLARVLETLELWSPLIELWRAVGDVARLISVLASLVEGTYHDASVSDPLGQIFAILSSLQQPERTAADVIIAPTIGEAERRSLMRKWGVWLAARDADRGLSLLMSGPPTRVQRPTTVGGRTKNKDWEGEQEKTDELAVLAELRKTGSAAAKKYLEWLIVGKGRENSLLQGQLVESCVEDLFECLRDDAIAKLWRAKCASYTSATPTTAASLSKFPSTQAASLMSDSLPRAANIPPPRPPFLSYFVSTTPDSPSKRTRVKALLALQATPFGSGAEGEALLKRVQERIAEGGWEKALSLEVAVLHSKLSPPSIVLRTLHSLRDSVTAEAFASNGGAYGVISPRIGASAAEGCELADWAKWFVKTVEDRSAAVNRTKSANPGRQPPSEMLKTLVQVYTEDEDVQQVSRLLSSQAQNLEIPDVISLVPESWPLHSVSSFLVRSLRRSLHEKHEGQIVKAIYAGQNLKVFERSYITLRDEGAIIEETIEDGEGGSGESFDGLVEKVAMQLGRGDIHVVDIEGSNGGG</sequence>
<dbReference type="GO" id="GO:0034058">
    <property type="term" value="P:endosomal vesicle fusion"/>
    <property type="evidence" value="ECO:0007669"/>
    <property type="project" value="TreeGrafter"/>
</dbReference>
<dbReference type="GO" id="GO:0006914">
    <property type="term" value="P:autophagy"/>
    <property type="evidence" value="ECO:0007669"/>
    <property type="project" value="TreeGrafter"/>
</dbReference>
<gene>
    <name evidence="2" type="ORF">M404DRAFT_476385</name>
</gene>
<feature type="compositionally biased region" description="Pro residues" evidence="1">
    <location>
        <begin position="265"/>
        <end position="274"/>
    </location>
</feature>
<keyword evidence="3" id="KW-1185">Reference proteome</keyword>
<name>A0A0C3PJP5_PISTI</name>
<feature type="region of interest" description="Disordered" evidence="1">
    <location>
        <begin position="262"/>
        <end position="284"/>
    </location>
</feature>
<reference evidence="3" key="2">
    <citation type="submission" date="2015-01" db="EMBL/GenBank/DDBJ databases">
        <title>Evolutionary Origins and Diversification of the Mycorrhizal Mutualists.</title>
        <authorList>
            <consortium name="DOE Joint Genome Institute"/>
            <consortium name="Mycorrhizal Genomics Consortium"/>
            <person name="Kohler A."/>
            <person name="Kuo A."/>
            <person name="Nagy L.G."/>
            <person name="Floudas D."/>
            <person name="Copeland A."/>
            <person name="Barry K.W."/>
            <person name="Cichocki N."/>
            <person name="Veneault-Fourrey C."/>
            <person name="LaButti K."/>
            <person name="Lindquist E.A."/>
            <person name="Lipzen A."/>
            <person name="Lundell T."/>
            <person name="Morin E."/>
            <person name="Murat C."/>
            <person name="Riley R."/>
            <person name="Ohm R."/>
            <person name="Sun H."/>
            <person name="Tunlid A."/>
            <person name="Henrissat B."/>
            <person name="Grigoriev I.V."/>
            <person name="Hibbett D.S."/>
            <person name="Martin F."/>
        </authorList>
    </citation>
    <scope>NUCLEOTIDE SEQUENCE [LARGE SCALE GENOMIC DNA]</scope>
    <source>
        <strain evidence="3">Marx 270</strain>
    </source>
</reference>
<feature type="region of interest" description="Disordered" evidence="1">
    <location>
        <begin position="422"/>
        <end position="441"/>
    </location>
</feature>
<accession>A0A0C3PJP5</accession>
<dbReference type="GO" id="GO:0005737">
    <property type="term" value="C:cytoplasm"/>
    <property type="evidence" value="ECO:0007669"/>
    <property type="project" value="TreeGrafter"/>
</dbReference>
<dbReference type="EMBL" id="KN831945">
    <property type="protein sequence ID" value="KIO14395.1"/>
    <property type="molecule type" value="Genomic_DNA"/>
</dbReference>
<evidence type="ECO:0000313" key="3">
    <source>
        <dbReference type="Proteomes" id="UP000054217"/>
    </source>
</evidence>